<reference evidence="6 7" key="1">
    <citation type="submission" date="2018-08" db="EMBL/GenBank/DDBJ databases">
        <title>Henriciella mobilis sp. nov., isolated from seawater.</title>
        <authorList>
            <person name="Cheng H."/>
            <person name="Wu Y.-H."/>
            <person name="Xu X.-W."/>
            <person name="Guo L.-L."/>
        </authorList>
    </citation>
    <scope>NUCLEOTIDE SEQUENCE [LARGE SCALE GENOMIC DNA]</scope>
    <source>
        <strain evidence="6 7">JN25</strain>
    </source>
</reference>
<dbReference type="SUPFAM" id="SSF56655">
    <property type="entry name" value="Carbohydrate phosphatase"/>
    <property type="match status" value="1"/>
</dbReference>
<dbReference type="InterPro" id="IPR020550">
    <property type="entry name" value="Inositol_monophosphatase_CS"/>
</dbReference>
<evidence type="ECO:0000256" key="3">
    <source>
        <dbReference type="ARBA" id="ARBA00022801"/>
    </source>
</evidence>
<dbReference type="PRINTS" id="PR00377">
    <property type="entry name" value="IMPHPHTASES"/>
</dbReference>
<gene>
    <name evidence="6" type="ORF">D1223_11250</name>
</gene>
<dbReference type="InterPro" id="IPR020583">
    <property type="entry name" value="Inositol_monoP_metal-BS"/>
</dbReference>
<dbReference type="GO" id="GO:0008934">
    <property type="term" value="F:inositol monophosphate 1-phosphatase activity"/>
    <property type="evidence" value="ECO:0007669"/>
    <property type="project" value="TreeGrafter"/>
</dbReference>
<keyword evidence="2 5" id="KW-0479">Metal-binding</keyword>
<feature type="binding site" evidence="5">
    <location>
        <position position="214"/>
    </location>
    <ligand>
        <name>Mg(2+)</name>
        <dbReference type="ChEBI" id="CHEBI:18420"/>
        <label>1</label>
        <note>catalytic</note>
    </ligand>
</feature>
<evidence type="ECO:0000313" key="7">
    <source>
        <dbReference type="Proteomes" id="UP000266385"/>
    </source>
</evidence>
<organism evidence="6 7">
    <name type="scientific">Henriciella mobilis</name>
    <dbReference type="NCBI Taxonomy" id="2305467"/>
    <lineage>
        <taxon>Bacteria</taxon>
        <taxon>Pseudomonadati</taxon>
        <taxon>Pseudomonadota</taxon>
        <taxon>Alphaproteobacteria</taxon>
        <taxon>Hyphomonadales</taxon>
        <taxon>Hyphomonadaceae</taxon>
        <taxon>Henriciella</taxon>
    </lineage>
</organism>
<sequence length="372" mass="41383">MQATERRFSDRTQLLREVALEAGSLALAYFEKGTVPSWEKYPGHPVTEADIAVNKLVHDRLMGAYGDYGWLSEETALSRHTQRLETVWCVDPIDGTRAFMSGQPYWCIGLSVIEHGQPVAGVVHAPVLGETYCAERGKGATLNGDPIQTSTREQEDGCRMIAAESMLNHPAWKVPWPDMHLANPKPNATLLRMCWVASGTWDATLVLWRKSDWDLAAGTVIVNEAGGIASTHLGEPFIFNRSEPAQRSLIAAGKALHPLLVERVKGVRLPDPNWTVRPYDKTETTEQKPMADMPEAKQLLHIVIGGELKDVKGVEFEDLSKIDFVGAFPSYKAAYDAWKSAAQRTVDNAEMRYFILHAHRLLDPETGSHHHV</sequence>
<comment type="cofactor">
    <cofactor evidence="5">
        <name>Mg(2+)</name>
        <dbReference type="ChEBI" id="CHEBI:18420"/>
    </cofactor>
</comment>
<feature type="binding site" evidence="5">
    <location>
        <position position="93"/>
    </location>
    <ligand>
        <name>Mg(2+)</name>
        <dbReference type="ChEBI" id="CHEBI:18420"/>
        <label>2</label>
    </ligand>
</feature>
<dbReference type="OrthoDB" id="9785695at2"/>
<evidence type="ECO:0000256" key="5">
    <source>
        <dbReference type="PIRSR" id="PIRSR600760-2"/>
    </source>
</evidence>
<keyword evidence="3" id="KW-0378">Hydrolase</keyword>
<feature type="binding site" evidence="5">
    <location>
        <position position="91"/>
    </location>
    <ligand>
        <name>Mg(2+)</name>
        <dbReference type="ChEBI" id="CHEBI:18420"/>
        <label>1</label>
        <note>catalytic</note>
    </ligand>
</feature>
<dbReference type="InterPro" id="IPR025226">
    <property type="entry name" value="DUF4170"/>
</dbReference>
<dbReference type="Gene3D" id="3.30.540.10">
    <property type="entry name" value="Fructose-1,6-Bisphosphatase, subunit A, domain 1"/>
    <property type="match status" value="1"/>
</dbReference>
<dbReference type="Pfam" id="PF13773">
    <property type="entry name" value="DUF4170"/>
    <property type="match status" value="1"/>
</dbReference>
<feature type="binding site" evidence="5">
    <location>
        <position position="94"/>
    </location>
    <ligand>
        <name>Mg(2+)</name>
        <dbReference type="ChEBI" id="CHEBI:18420"/>
        <label>1</label>
        <note>catalytic</note>
    </ligand>
</feature>
<dbReference type="InterPro" id="IPR000760">
    <property type="entry name" value="Inositol_monophosphatase-like"/>
</dbReference>
<feature type="binding site" evidence="5">
    <location>
        <position position="73"/>
    </location>
    <ligand>
        <name>Mg(2+)</name>
        <dbReference type="ChEBI" id="CHEBI:18420"/>
        <label>1</label>
        <note>catalytic</note>
    </ligand>
</feature>
<name>A0A399RDW7_9PROT</name>
<keyword evidence="4 5" id="KW-0460">Magnesium</keyword>
<dbReference type="Proteomes" id="UP000266385">
    <property type="component" value="Unassembled WGS sequence"/>
</dbReference>
<evidence type="ECO:0000256" key="1">
    <source>
        <dbReference type="ARBA" id="ARBA00009759"/>
    </source>
</evidence>
<comment type="caution">
    <text evidence="6">The sequence shown here is derived from an EMBL/GenBank/DDBJ whole genome shotgun (WGS) entry which is preliminary data.</text>
</comment>
<dbReference type="PANTHER" id="PTHR20854:SF4">
    <property type="entry name" value="INOSITOL-1-MONOPHOSPHATASE-RELATED"/>
    <property type="match status" value="1"/>
</dbReference>
<evidence type="ECO:0000256" key="4">
    <source>
        <dbReference type="ARBA" id="ARBA00022842"/>
    </source>
</evidence>
<dbReference type="PROSITE" id="PS00629">
    <property type="entry name" value="IMP_1"/>
    <property type="match status" value="1"/>
</dbReference>
<dbReference type="PROSITE" id="PS00630">
    <property type="entry name" value="IMP_2"/>
    <property type="match status" value="1"/>
</dbReference>
<evidence type="ECO:0000256" key="2">
    <source>
        <dbReference type="ARBA" id="ARBA00022723"/>
    </source>
</evidence>
<dbReference type="GO" id="GO:0007165">
    <property type="term" value="P:signal transduction"/>
    <property type="evidence" value="ECO:0007669"/>
    <property type="project" value="TreeGrafter"/>
</dbReference>
<dbReference type="CDD" id="cd01638">
    <property type="entry name" value="CysQ"/>
    <property type="match status" value="1"/>
</dbReference>
<protein>
    <submittedName>
        <fullName evidence="6">DUF4170 domain-containing protein</fullName>
    </submittedName>
</protein>
<dbReference type="RefSeq" id="WP_119376528.1">
    <property type="nucleotide sequence ID" value="NZ_QWFX01000013.1"/>
</dbReference>
<dbReference type="Gene3D" id="3.30.70.2400">
    <property type="entry name" value="Uncharacterised protein PF13773, DUF4170"/>
    <property type="match status" value="1"/>
</dbReference>
<keyword evidence="7" id="KW-1185">Reference proteome</keyword>
<dbReference type="EMBL" id="QWFX01000013">
    <property type="protein sequence ID" value="RIJ27992.1"/>
    <property type="molecule type" value="Genomic_DNA"/>
</dbReference>
<dbReference type="PANTHER" id="PTHR20854">
    <property type="entry name" value="INOSITOL MONOPHOSPHATASE"/>
    <property type="match status" value="1"/>
</dbReference>
<dbReference type="Pfam" id="PF00459">
    <property type="entry name" value="Inositol_P"/>
    <property type="match status" value="1"/>
</dbReference>
<dbReference type="AlphaFoldDB" id="A0A399RDW7"/>
<dbReference type="GO" id="GO:0046854">
    <property type="term" value="P:phosphatidylinositol phosphate biosynthetic process"/>
    <property type="evidence" value="ECO:0007669"/>
    <property type="project" value="InterPro"/>
</dbReference>
<comment type="similarity">
    <text evidence="1">Belongs to the inositol monophosphatase superfamily.</text>
</comment>
<accession>A0A399RDW7</accession>
<dbReference type="Gene3D" id="3.40.190.80">
    <property type="match status" value="1"/>
</dbReference>
<evidence type="ECO:0000313" key="6">
    <source>
        <dbReference type="EMBL" id="RIJ27992.1"/>
    </source>
</evidence>
<dbReference type="GO" id="GO:0046872">
    <property type="term" value="F:metal ion binding"/>
    <property type="evidence" value="ECO:0007669"/>
    <property type="project" value="UniProtKB-KW"/>
</dbReference>
<proteinExistence type="inferred from homology"/>
<dbReference type="GO" id="GO:0006020">
    <property type="term" value="P:inositol metabolic process"/>
    <property type="evidence" value="ECO:0007669"/>
    <property type="project" value="TreeGrafter"/>
</dbReference>